<keyword evidence="4" id="KW-1185">Reference proteome</keyword>
<evidence type="ECO:0000256" key="2">
    <source>
        <dbReference type="SAM" id="Phobius"/>
    </source>
</evidence>
<comment type="caution">
    <text evidence="3">The sequence shown here is derived from an EMBL/GenBank/DDBJ whole genome shotgun (WGS) entry which is preliminary data.</text>
</comment>
<protein>
    <submittedName>
        <fullName evidence="3">Uncharacterized protein</fullName>
    </submittedName>
</protein>
<organism evidence="3 4">
    <name type="scientific">Folsomia candida</name>
    <name type="common">Springtail</name>
    <dbReference type="NCBI Taxonomy" id="158441"/>
    <lineage>
        <taxon>Eukaryota</taxon>
        <taxon>Metazoa</taxon>
        <taxon>Ecdysozoa</taxon>
        <taxon>Arthropoda</taxon>
        <taxon>Hexapoda</taxon>
        <taxon>Collembola</taxon>
        <taxon>Entomobryomorpha</taxon>
        <taxon>Isotomoidea</taxon>
        <taxon>Isotomidae</taxon>
        <taxon>Proisotominae</taxon>
        <taxon>Folsomia</taxon>
    </lineage>
</organism>
<evidence type="ECO:0000313" key="4">
    <source>
        <dbReference type="Proteomes" id="UP000198287"/>
    </source>
</evidence>
<feature type="transmembrane region" description="Helical" evidence="2">
    <location>
        <begin position="141"/>
        <end position="160"/>
    </location>
</feature>
<evidence type="ECO:0000256" key="1">
    <source>
        <dbReference type="SAM" id="MobiDB-lite"/>
    </source>
</evidence>
<feature type="region of interest" description="Disordered" evidence="1">
    <location>
        <begin position="358"/>
        <end position="378"/>
    </location>
</feature>
<dbReference type="AlphaFoldDB" id="A0A226CYL7"/>
<sequence length="378" mass="43685">MEPPYIYIFDACASIYFDNYLFEHKFPLGWDAKRRRVFFRNSSGNLDKHLTPVIFSVLCAMMWVCVLLVLNTSYQPYPEFSRLAFTSAVTMFSGFFAYGGMIYNEIVRKRYEAVFGNYLKVGTRSSLEYQKGRVFSRVLHLLMYGYYKFAPFMAFAIVWFEFEPTIHLFRIFGEIFPQIFYPRPDWILAIRLTQLIFRFILYWWLILELVRIFMAGATFYCSVAQVAHRIIAIIDELTNRYGPCARQIQNYRVFRIIMTILNDMSNLAGFLTCFGLIIICCSSNYMIIANFSLFPVWLLLIFICRSMDDRWDEVSGDGGNSGAAPQAGFHAMSIVVRFWPSVVHRISVGMIWTSATPTSKSVPDIVPPEASGRVGLAP</sequence>
<keyword evidence="2" id="KW-0812">Transmembrane</keyword>
<keyword evidence="2" id="KW-0472">Membrane</keyword>
<reference evidence="3 4" key="1">
    <citation type="submission" date="2015-12" db="EMBL/GenBank/DDBJ databases">
        <title>The genome of Folsomia candida.</title>
        <authorList>
            <person name="Faddeeva A."/>
            <person name="Derks M.F."/>
            <person name="Anvar Y."/>
            <person name="Smit S."/>
            <person name="Van Straalen N."/>
            <person name="Roelofs D."/>
        </authorList>
    </citation>
    <scope>NUCLEOTIDE SEQUENCE [LARGE SCALE GENOMIC DNA]</scope>
    <source>
        <strain evidence="3 4">VU population</strain>
        <tissue evidence="3">Whole body</tissue>
    </source>
</reference>
<feature type="transmembrane region" description="Helical" evidence="2">
    <location>
        <begin position="83"/>
        <end position="103"/>
    </location>
</feature>
<feature type="transmembrane region" description="Helical" evidence="2">
    <location>
        <begin position="50"/>
        <end position="71"/>
    </location>
</feature>
<name>A0A226CYL7_FOLCA</name>
<dbReference type="Proteomes" id="UP000198287">
    <property type="component" value="Unassembled WGS sequence"/>
</dbReference>
<proteinExistence type="predicted"/>
<accession>A0A226CYL7</accession>
<feature type="transmembrane region" description="Helical" evidence="2">
    <location>
        <begin position="256"/>
        <end position="279"/>
    </location>
</feature>
<dbReference type="EMBL" id="LNIX01000051">
    <property type="protein sequence ID" value="OXA37890.1"/>
    <property type="molecule type" value="Genomic_DNA"/>
</dbReference>
<evidence type="ECO:0000313" key="3">
    <source>
        <dbReference type="EMBL" id="OXA37890.1"/>
    </source>
</evidence>
<gene>
    <name evidence="3" type="ORF">Fcan01_27376</name>
</gene>
<keyword evidence="2" id="KW-1133">Transmembrane helix</keyword>